<sequence length="410" mass="46329">MIKLEKKSDCCGCAACVQRCPKQCISMQEDEEGFLYPAVDKESCIDCGLCEKVCPILSPSSPHLPHYIYAAKSKDEHIRKHSSSGGVFTLLAEQTINAGGVVFGARFDEKWDVVHDYSETLEGLSAFRGSKYVQSSIDQSYKQVESFLRGGRLVLFSGTPCQIAGLKRFLRKDYENLTTVDFICHGVPSPKVWRMYLKETVARQCEKNTVSPHPISGKNALVEGILFRDKCLGWKKFSFALTLSTTLGSGEKNSVLLSEPIDKNIFMRGFMSNLFFRPSCHFCAYRELRSGSDITLADCWGIHHVYPDFDDDKGISLCIVKSDKFKNLSSSLECLPVDLDFVRQYNHSCFESDSIPLHRQAFFNAIQEDKACKYILKYATYPDKSMRAIISRMLDRIGMKNFIKKCIGKI</sequence>
<protein>
    <submittedName>
        <fullName evidence="5">4Fe-4S dicluster domain-containing protein</fullName>
    </submittedName>
</protein>
<dbReference type="PANTHER" id="PTHR43193:SF2">
    <property type="entry name" value="POLYFERREDOXIN PROTEIN FWDF"/>
    <property type="match status" value="1"/>
</dbReference>
<dbReference type="InterPro" id="IPR007525">
    <property type="entry name" value="FrhB_FdhB_C"/>
</dbReference>
<dbReference type="PANTHER" id="PTHR43193">
    <property type="match status" value="1"/>
</dbReference>
<dbReference type="AlphaFoldDB" id="A0A174D0N7"/>
<dbReference type="Pfam" id="PF12838">
    <property type="entry name" value="Fer4_7"/>
    <property type="match status" value="1"/>
</dbReference>
<dbReference type="EMBL" id="QSRK01000048">
    <property type="protein sequence ID" value="RGL08174.1"/>
    <property type="molecule type" value="Genomic_DNA"/>
</dbReference>
<dbReference type="Pfam" id="PF04422">
    <property type="entry name" value="FrhB_FdhB_N"/>
    <property type="match status" value="1"/>
</dbReference>
<reference evidence="5 6" key="1">
    <citation type="submission" date="2018-08" db="EMBL/GenBank/DDBJ databases">
        <title>A genome reference for cultivated species of the human gut microbiota.</title>
        <authorList>
            <person name="Zou Y."/>
            <person name="Xue W."/>
            <person name="Luo G."/>
        </authorList>
    </citation>
    <scope>NUCLEOTIDE SEQUENCE [LARGE SCALE GENOMIC DNA]</scope>
    <source>
        <strain evidence="5 6">TF08-13</strain>
    </source>
</reference>
<proteinExistence type="predicted"/>
<dbReference type="SUPFAM" id="SSF54862">
    <property type="entry name" value="4Fe-4S ferredoxins"/>
    <property type="match status" value="1"/>
</dbReference>
<dbReference type="PROSITE" id="PS51379">
    <property type="entry name" value="4FE4S_FER_2"/>
    <property type="match status" value="2"/>
</dbReference>
<dbReference type="InterPro" id="IPR007516">
    <property type="entry name" value="Co_F420_Hydgase/DH_bsu_N"/>
</dbReference>
<dbReference type="RefSeq" id="WP_057256475.1">
    <property type="nucleotide sequence ID" value="NZ_CAXKYG010000019.1"/>
</dbReference>
<evidence type="ECO:0000259" key="4">
    <source>
        <dbReference type="PROSITE" id="PS51379"/>
    </source>
</evidence>
<keyword evidence="2" id="KW-0408">Iron</keyword>
<evidence type="ECO:0000256" key="3">
    <source>
        <dbReference type="ARBA" id="ARBA00023014"/>
    </source>
</evidence>
<feature type="domain" description="4Fe-4S ferredoxin-type" evidence="4">
    <location>
        <begin position="35"/>
        <end position="64"/>
    </location>
</feature>
<dbReference type="Proteomes" id="UP000260795">
    <property type="component" value="Unassembled WGS sequence"/>
</dbReference>
<dbReference type="InterPro" id="IPR052977">
    <property type="entry name" value="Polyferredoxin-like_ET"/>
</dbReference>
<dbReference type="GO" id="GO:0051536">
    <property type="term" value="F:iron-sulfur cluster binding"/>
    <property type="evidence" value="ECO:0007669"/>
    <property type="project" value="UniProtKB-KW"/>
</dbReference>
<evidence type="ECO:0000313" key="6">
    <source>
        <dbReference type="Proteomes" id="UP000260795"/>
    </source>
</evidence>
<dbReference type="Gene3D" id="3.30.70.20">
    <property type="match status" value="1"/>
</dbReference>
<evidence type="ECO:0000256" key="2">
    <source>
        <dbReference type="ARBA" id="ARBA00023004"/>
    </source>
</evidence>
<keyword evidence="3" id="KW-0411">Iron-sulfur</keyword>
<evidence type="ECO:0000313" key="5">
    <source>
        <dbReference type="EMBL" id="RGL08174.1"/>
    </source>
</evidence>
<dbReference type="GO" id="GO:0046872">
    <property type="term" value="F:metal ion binding"/>
    <property type="evidence" value="ECO:0007669"/>
    <property type="project" value="UniProtKB-KW"/>
</dbReference>
<gene>
    <name evidence="5" type="ORF">DXC80_19210</name>
</gene>
<dbReference type="Pfam" id="PF04432">
    <property type="entry name" value="FrhB_FdhB_C"/>
    <property type="match status" value="1"/>
</dbReference>
<organism evidence="5 6">
    <name type="scientific">Bacteroides uniformis</name>
    <dbReference type="NCBI Taxonomy" id="820"/>
    <lineage>
        <taxon>Bacteria</taxon>
        <taxon>Pseudomonadati</taxon>
        <taxon>Bacteroidota</taxon>
        <taxon>Bacteroidia</taxon>
        <taxon>Bacteroidales</taxon>
        <taxon>Bacteroidaceae</taxon>
        <taxon>Bacteroides</taxon>
    </lineage>
</organism>
<dbReference type="InterPro" id="IPR017896">
    <property type="entry name" value="4Fe4S_Fe-S-bd"/>
</dbReference>
<comment type="caution">
    <text evidence="5">The sequence shown here is derived from an EMBL/GenBank/DDBJ whole genome shotgun (WGS) entry which is preliminary data.</text>
</comment>
<dbReference type="PROSITE" id="PS00198">
    <property type="entry name" value="4FE4S_FER_1"/>
    <property type="match status" value="2"/>
</dbReference>
<keyword evidence="1" id="KW-0479">Metal-binding</keyword>
<evidence type="ECO:0000256" key="1">
    <source>
        <dbReference type="ARBA" id="ARBA00022723"/>
    </source>
</evidence>
<dbReference type="InterPro" id="IPR017900">
    <property type="entry name" value="4Fe4S_Fe_S_CS"/>
</dbReference>
<name>A0A174D0N7_BACUN</name>
<accession>A0A174D0N7</accession>
<feature type="domain" description="4Fe-4S ferredoxin-type" evidence="4">
    <location>
        <begin position="1"/>
        <end position="30"/>
    </location>
</feature>